<evidence type="ECO:0000259" key="2">
    <source>
        <dbReference type="Pfam" id="PF01261"/>
    </source>
</evidence>
<reference evidence="3 4" key="1">
    <citation type="submission" date="2018-03" db="EMBL/GenBank/DDBJ databases">
        <title>Mesoflavibacter sp. HG37 and Mesoflavibacter sp. HG96 sp.nov., two marine bacteria isolated from seawater of Western Pacific Ocean.</title>
        <authorList>
            <person name="Cheng H."/>
            <person name="Wu Y.-H."/>
            <person name="Guo L.-L."/>
            <person name="Xu X.-W."/>
        </authorList>
    </citation>
    <scope>NUCLEOTIDE SEQUENCE [LARGE SCALE GENOMIC DNA]</scope>
    <source>
        <strain evidence="3 4">KCTC 32269</strain>
    </source>
</reference>
<dbReference type="SUPFAM" id="SSF51658">
    <property type="entry name" value="Xylose isomerase-like"/>
    <property type="match status" value="1"/>
</dbReference>
<dbReference type="InterPro" id="IPR050312">
    <property type="entry name" value="IolE/XylAMocC-like"/>
</dbReference>
<feature type="signal peptide" evidence="1">
    <location>
        <begin position="1"/>
        <end position="18"/>
    </location>
</feature>
<dbReference type="PANTHER" id="PTHR12110:SF53">
    <property type="entry name" value="BLR5974 PROTEIN"/>
    <property type="match status" value="1"/>
</dbReference>
<name>A0A2T1N4Q4_9FLAO</name>
<dbReference type="RefSeq" id="WP_106464005.1">
    <property type="nucleotide sequence ID" value="NZ_PXOQ01000015.1"/>
</dbReference>
<dbReference type="InterPro" id="IPR036237">
    <property type="entry name" value="Xyl_isomerase-like_sf"/>
</dbReference>
<dbReference type="InterPro" id="IPR013022">
    <property type="entry name" value="Xyl_isomerase-like_TIM-brl"/>
</dbReference>
<dbReference type="Proteomes" id="UP000238426">
    <property type="component" value="Unassembled WGS sequence"/>
</dbReference>
<protein>
    <recommendedName>
        <fullName evidence="2">Xylose isomerase-like TIM barrel domain-containing protein</fullName>
    </recommendedName>
</protein>
<feature type="domain" description="Xylose isomerase-like TIM barrel" evidence="2">
    <location>
        <begin position="86"/>
        <end position="325"/>
    </location>
</feature>
<keyword evidence="1" id="KW-0732">Signal</keyword>
<evidence type="ECO:0000313" key="4">
    <source>
        <dbReference type="Proteomes" id="UP000238426"/>
    </source>
</evidence>
<sequence>MKRRTFLTTSALASSALAFPNIAVQPLFNSTEIETEKPFKISISQWAFETEIFGKGRENYKLFKHNLEHNPDAVLQGSMKNTDIIYKAQELGVSGVDLVSTMMYSKRDDKKWQRHFSKMAKNEGIQLVCMMADTQTKIGDLDQLKRKQSVEDHKRWIEAAKELNCEHIRVNPFGSGTYLQQLNQCAESLAELSEFADKTGIKLTVENHGHPSSNGAWLNMLIELTNHSNLGLFLDFGNFFMGGFNARPRRWYDETQGILDLAPFTTGVSAKAREVKMDGTITDVNYDFCTAEVLKHGFKGWMSAEYAGKDLSNTEGSQAIIKKLRALQKAHSKS</sequence>
<feature type="chain" id="PRO_5015442680" description="Xylose isomerase-like TIM barrel domain-containing protein" evidence="1">
    <location>
        <begin position="19"/>
        <end position="334"/>
    </location>
</feature>
<evidence type="ECO:0000313" key="3">
    <source>
        <dbReference type="EMBL" id="PSG86267.1"/>
    </source>
</evidence>
<accession>A0A2T1N4Q4</accession>
<dbReference type="Gene3D" id="3.20.20.150">
    <property type="entry name" value="Divalent-metal-dependent TIM barrel enzymes"/>
    <property type="match status" value="1"/>
</dbReference>
<dbReference type="EMBL" id="PXOQ01000015">
    <property type="protein sequence ID" value="PSG86267.1"/>
    <property type="molecule type" value="Genomic_DNA"/>
</dbReference>
<comment type="caution">
    <text evidence="3">The sequence shown here is derived from an EMBL/GenBank/DDBJ whole genome shotgun (WGS) entry which is preliminary data.</text>
</comment>
<evidence type="ECO:0000256" key="1">
    <source>
        <dbReference type="SAM" id="SignalP"/>
    </source>
</evidence>
<keyword evidence="4" id="KW-1185">Reference proteome</keyword>
<dbReference type="AlphaFoldDB" id="A0A2T1N4Q4"/>
<dbReference type="OrthoDB" id="1114629at2"/>
<dbReference type="Pfam" id="PF01261">
    <property type="entry name" value="AP_endonuc_2"/>
    <property type="match status" value="1"/>
</dbReference>
<dbReference type="PANTHER" id="PTHR12110">
    <property type="entry name" value="HYDROXYPYRUVATE ISOMERASE"/>
    <property type="match status" value="1"/>
</dbReference>
<gene>
    <name evidence="3" type="ORF">C7H52_11255</name>
</gene>
<proteinExistence type="predicted"/>
<organism evidence="3 4">
    <name type="scientific">Aurantibacter aestuarii</name>
    <dbReference type="NCBI Taxonomy" id="1266046"/>
    <lineage>
        <taxon>Bacteria</taxon>
        <taxon>Pseudomonadati</taxon>
        <taxon>Bacteroidota</taxon>
        <taxon>Flavobacteriia</taxon>
        <taxon>Flavobacteriales</taxon>
        <taxon>Flavobacteriaceae</taxon>
        <taxon>Aurantibacter</taxon>
    </lineage>
</organism>